<proteinExistence type="predicted"/>
<feature type="non-terminal residue" evidence="1">
    <location>
        <position position="808"/>
    </location>
</feature>
<accession>A0ACB8QQB3</accession>
<gene>
    <name evidence="1" type="ORF">K488DRAFT_37811</name>
</gene>
<keyword evidence="2" id="KW-1185">Reference proteome</keyword>
<dbReference type="Proteomes" id="UP000814128">
    <property type="component" value="Unassembled WGS sequence"/>
</dbReference>
<comment type="caution">
    <text evidence="1">The sequence shown here is derived from an EMBL/GenBank/DDBJ whole genome shotgun (WGS) entry which is preliminary data.</text>
</comment>
<evidence type="ECO:0000313" key="1">
    <source>
        <dbReference type="EMBL" id="KAI0033937.1"/>
    </source>
</evidence>
<name>A0ACB8QQB3_9AGAM</name>
<sequence length="808" mass="89490">RSLSQRFDMPTNPVFLEFPRTDAHPDRSTWPTNVTEVVDSMGHVNYYHPIGEDVGASLKWKHQIAMKVAEQLGMESGRNYVFKTWPEGYAFFDHHKGNKESPRHDAYLIGAPLVNRFRSVPEFVPHAIWLMTDTAMNRANCECKYCTKAPQRMISQKFGFALPPTSTPAPAASGAGRPKRARIPRERVQPYAVVQKIKKPVVHEAPPKQVAVLDRYSDIEALTTELGPERSTRRFFREAEMIWCALNPPIQGKDGQFIHFWPGIVREYTTKPEQLPREDFDTADLENPPQHPPPDKVAAQSYYFVSEEARPFRTIHRTLYRVQLLCVAHDYLVHDEECLPYPAYQPSVEILQALSTVMSTVDVDTLDRETLSHFNPCPSDAGTWDRERAHEHFIASVPVYSYALQAATSVASFWTPTDEFVYELLAREPSPAPPVPPAIGPTAEDPEQRALRSLGSTLVGPQPVPGRSFKQERYQGLWWGAERIWLDELVRLKPMRNQIAPTGAPNILPPSGPSRETLAVFGLGEDATEAERREFGAGERGVFMRLTSLYPVDAIGADGENRTDVLASGELYELADAGWEEPLPSAAPPAAPPVPATPPRPRVRSVEPERSPSKMSTGAPYMSPPGPPPGPGALPNPDPTVPPSTNGSEPPSAHDAGQTANGAEPSKAPETGTKTDPQVSGPPHTHPLPPAPAGFRFRPILTAGYEVVVSLTLVSGRYYPGLLRHPLLLPLHTQMREAAARDEHVPVECESVLALEGLRAGFRNAMDPHRWEARRTKMVAGAEEEVWPELLRAWRGRATAARQDGGGR</sequence>
<reference evidence="1" key="2">
    <citation type="journal article" date="2022" name="New Phytol.">
        <title>Evolutionary transition to the ectomycorrhizal habit in the genomes of a hyperdiverse lineage of mushroom-forming fungi.</title>
        <authorList>
            <person name="Looney B."/>
            <person name="Miyauchi S."/>
            <person name="Morin E."/>
            <person name="Drula E."/>
            <person name="Courty P.E."/>
            <person name="Kohler A."/>
            <person name="Kuo A."/>
            <person name="LaButti K."/>
            <person name="Pangilinan J."/>
            <person name="Lipzen A."/>
            <person name="Riley R."/>
            <person name="Andreopoulos W."/>
            <person name="He G."/>
            <person name="Johnson J."/>
            <person name="Nolan M."/>
            <person name="Tritt A."/>
            <person name="Barry K.W."/>
            <person name="Grigoriev I.V."/>
            <person name="Nagy L.G."/>
            <person name="Hibbett D."/>
            <person name="Henrissat B."/>
            <person name="Matheny P.B."/>
            <person name="Labbe J."/>
            <person name="Martin F.M."/>
        </authorList>
    </citation>
    <scope>NUCLEOTIDE SEQUENCE</scope>
    <source>
        <strain evidence="1">EC-137</strain>
    </source>
</reference>
<dbReference type="EMBL" id="MU273509">
    <property type="protein sequence ID" value="KAI0033937.1"/>
    <property type="molecule type" value="Genomic_DNA"/>
</dbReference>
<protein>
    <submittedName>
        <fullName evidence="1">Uncharacterized protein</fullName>
    </submittedName>
</protein>
<organism evidence="1 2">
    <name type="scientific">Vararia minispora EC-137</name>
    <dbReference type="NCBI Taxonomy" id="1314806"/>
    <lineage>
        <taxon>Eukaryota</taxon>
        <taxon>Fungi</taxon>
        <taxon>Dikarya</taxon>
        <taxon>Basidiomycota</taxon>
        <taxon>Agaricomycotina</taxon>
        <taxon>Agaricomycetes</taxon>
        <taxon>Russulales</taxon>
        <taxon>Lachnocladiaceae</taxon>
        <taxon>Vararia</taxon>
    </lineage>
</organism>
<reference evidence="1" key="1">
    <citation type="submission" date="2021-02" db="EMBL/GenBank/DDBJ databases">
        <authorList>
            <consortium name="DOE Joint Genome Institute"/>
            <person name="Ahrendt S."/>
            <person name="Looney B.P."/>
            <person name="Miyauchi S."/>
            <person name="Morin E."/>
            <person name="Drula E."/>
            <person name="Courty P.E."/>
            <person name="Chicoki N."/>
            <person name="Fauchery L."/>
            <person name="Kohler A."/>
            <person name="Kuo A."/>
            <person name="Labutti K."/>
            <person name="Pangilinan J."/>
            <person name="Lipzen A."/>
            <person name="Riley R."/>
            <person name="Andreopoulos W."/>
            <person name="He G."/>
            <person name="Johnson J."/>
            <person name="Barry K.W."/>
            <person name="Grigoriev I.V."/>
            <person name="Nagy L."/>
            <person name="Hibbett D."/>
            <person name="Henrissat B."/>
            <person name="Matheny P.B."/>
            <person name="Labbe J."/>
            <person name="Martin F."/>
        </authorList>
    </citation>
    <scope>NUCLEOTIDE SEQUENCE</scope>
    <source>
        <strain evidence="1">EC-137</strain>
    </source>
</reference>
<evidence type="ECO:0000313" key="2">
    <source>
        <dbReference type="Proteomes" id="UP000814128"/>
    </source>
</evidence>
<feature type="non-terminal residue" evidence="1">
    <location>
        <position position="1"/>
    </location>
</feature>